<reference evidence="2" key="1">
    <citation type="submission" date="2023-02" db="EMBL/GenBank/DDBJ databases">
        <title>Colletotrichum kahawae CIFC_Que2 genome sequencing and assembly.</title>
        <authorList>
            <person name="Baroncelli R."/>
        </authorList>
    </citation>
    <scope>NUCLEOTIDE SEQUENCE</scope>
    <source>
        <strain evidence="2">CIFC_Que2</strain>
    </source>
</reference>
<dbReference type="EMBL" id="VYYT01000057">
    <property type="protein sequence ID" value="KAK2773331.1"/>
    <property type="molecule type" value="Genomic_DNA"/>
</dbReference>
<comment type="caution">
    <text evidence="2">The sequence shown here is derived from an EMBL/GenBank/DDBJ whole genome shotgun (WGS) entry which is preliminary data.</text>
</comment>
<sequence>MSAYKHKPLLHPDSFRLLLLQPSTFHDDELRGSLLDISLADCDYDLVEQYTALSYVWGSAEKPCYIRLDGNVLDITKSLNNALRDIRDTTRARRVWADALCIDQGNIPERNSQVSLMGRIYSGASSTIIYLGDLTPEAAEVFAAAPRESCNIASNLGGKDIDEIIELAAQDLLSRPWFKRVWVFQELVLSRDPWVQCGMTRVRWTDLCRLLLRRRGAKQKKLGLLGDMDAGRSRKDSFSLLDALKARRGLGATGPRDFVFANLSVVSDAPFEADYSKSTQWVFCQVGIDLVNLLGVRGLINHVDEISAEERVEGLPSWAPDWTHAALGVPPLHREWDSRLSLKINNKWRNRPWRKTPHAFTGGNLPVVLGLPGSELDVVETTCGVVPLTPGDITAGESSDSDSGWRWDTRKAKERRCRVRHEARAGAWARFLHNLENPSTGEASENDAFLASFSRWESETYRPRGERSFNSHSHRYLGAADDYVEEYFDHPGTATALGGRRLAMTTEGACCVVPAHTRKGDIIGCLMPSRLTVVLRRVQPPREQEITHAIVQALHVHGQEIYETEFDRYGGALEDYDGHGTPAGSYNTTLRWGVQKDVADVDIGHYIIIGACYFNRSGPCSKAYNRHVKVFALH</sequence>
<dbReference type="PANTHER" id="PTHR24148">
    <property type="entry name" value="ANKYRIN REPEAT DOMAIN-CONTAINING PROTEIN 39 HOMOLOG-RELATED"/>
    <property type="match status" value="1"/>
</dbReference>
<gene>
    <name evidence="2" type="ORF">CKAH01_03791</name>
</gene>
<feature type="domain" description="Heterokaryon incompatibility" evidence="1">
    <location>
        <begin position="50"/>
        <end position="186"/>
    </location>
</feature>
<dbReference type="PANTHER" id="PTHR24148:SF73">
    <property type="entry name" value="HET DOMAIN PROTEIN (AFU_ORTHOLOGUE AFUA_8G01020)"/>
    <property type="match status" value="1"/>
</dbReference>
<proteinExistence type="predicted"/>
<dbReference type="InterPro" id="IPR052895">
    <property type="entry name" value="HetReg/Transcr_Mod"/>
</dbReference>
<evidence type="ECO:0000313" key="3">
    <source>
        <dbReference type="Proteomes" id="UP001281614"/>
    </source>
</evidence>
<dbReference type="InterPro" id="IPR010730">
    <property type="entry name" value="HET"/>
</dbReference>
<name>A0AAD9YQG4_COLKA</name>
<evidence type="ECO:0000313" key="2">
    <source>
        <dbReference type="EMBL" id="KAK2773331.1"/>
    </source>
</evidence>
<keyword evidence="3" id="KW-1185">Reference proteome</keyword>
<evidence type="ECO:0000259" key="1">
    <source>
        <dbReference type="Pfam" id="PF06985"/>
    </source>
</evidence>
<dbReference type="Pfam" id="PF06985">
    <property type="entry name" value="HET"/>
    <property type="match status" value="1"/>
</dbReference>
<accession>A0AAD9YQG4</accession>
<dbReference type="AlphaFoldDB" id="A0AAD9YQG4"/>
<dbReference type="Proteomes" id="UP001281614">
    <property type="component" value="Unassembled WGS sequence"/>
</dbReference>
<protein>
    <submittedName>
        <fullName evidence="2">Heterokaryon incompatibility protein 6, OR allele 12</fullName>
    </submittedName>
</protein>
<organism evidence="2 3">
    <name type="scientific">Colletotrichum kahawae</name>
    <name type="common">Coffee berry disease fungus</name>
    <dbReference type="NCBI Taxonomy" id="34407"/>
    <lineage>
        <taxon>Eukaryota</taxon>
        <taxon>Fungi</taxon>
        <taxon>Dikarya</taxon>
        <taxon>Ascomycota</taxon>
        <taxon>Pezizomycotina</taxon>
        <taxon>Sordariomycetes</taxon>
        <taxon>Hypocreomycetidae</taxon>
        <taxon>Glomerellales</taxon>
        <taxon>Glomerellaceae</taxon>
        <taxon>Colletotrichum</taxon>
        <taxon>Colletotrichum gloeosporioides species complex</taxon>
    </lineage>
</organism>